<dbReference type="HOGENOM" id="CLU_1812504_0_0_11"/>
<keyword evidence="5" id="KW-0692">RNA repair</keyword>
<dbReference type="eggNOG" id="COG1690">
    <property type="taxonomic scope" value="Bacteria"/>
</dbReference>
<dbReference type="AlphaFoldDB" id="U3GYS8"/>
<dbReference type="GO" id="GO:0170057">
    <property type="term" value="F:RNA ligase (GTP) activity"/>
    <property type="evidence" value="ECO:0007669"/>
    <property type="project" value="UniProtKB-EC"/>
</dbReference>
<dbReference type="GO" id="GO:0042245">
    <property type="term" value="P:RNA repair"/>
    <property type="evidence" value="ECO:0007669"/>
    <property type="project" value="UniProtKB-KW"/>
</dbReference>
<evidence type="ECO:0000313" key="11">
    <source>
        <dbReference type="Proteomes" id="UP000016943"/>
    </source>
</evidence>
<evidence type="ECO:0000256" key="3">
    <source>
        <dbReference type="ARBA" id="ARBA00022723"/>
    </source>
</evidence>
<evidence type="ECO:0000256" key="6">
    <source>
        <dbReference type="ARBA" id="ARBA00023134"/>
    </source>
</evidence>
<feature type="binding site" evidence="9">
    <location>
        <position position="84"/>
    </location>
    <ligand>
        <name>Mn(2+)</name>
        <dbReference type="ChEBI" id="CHEBI:29035"/>
        <label>1</label>
    </ligand>
</feature>
<dbReference type="GO" id="GO:0030145">
    <property type="term" value="F:manganese ion binding"/>
    <property type="evidence" value="ECO:0007669"/>
    <property type="project" value="TreeGrafter"/>
</dbReference>
<dbReference type="GO" id="GO:0006281">
    <property type="term" value="P:DNA repair"/>
    <property type="evidence" value="ECO:0007669"/>
    <property type="project" value="TreeGrafter"/>
</dbReference>
<evidence type="ECO:0000256" key="4">
    <source>
        <dbReference type="ARBA" id="ARBA00022741"/>
    </source>
</evidence>
<reference evidence="10 11" key="1">
    <citation type="journal article" date="2013" name="Genome Announc.">
        <title>Whole-Genome Sequence of the Clinical Strain Corynebacterium argentoratense DSM 44202, Isolated from a Human Throat Specimen.</title>
        <authorList>
            <person name="Bomholt C."/>
            <person name="Glaub A."/>
            <person name="Gravermann K."/>
            <person name="Albersmeier A."/>
            <person name="Brinkrolf K."/>
            <person name="Ruckert C."/>
            <person name="Tauch A."/>
        </authorList>
    </citation>
    <scope>NUCLEOTIDE SEQUENCE [LARGE SCALE GENOMIC DNA]</scope>
    <source>
        <strain evidence="10">DSM 44202</strain>
    </source>
</reference>
<keyword evidence="4" id="KW-0547">Nucleotide-binding</keyword>
<dbReference type="KEGG" id="caz:CARG_09260"/>
<keyword evidence="7 9" id="KW-0464">Manganese</keyword>
<dbReference type="Pfam" id="PF01139">
    <property type="entry name" value="RtcB"/>
    <property type="match status" value="1"/>
</dbReference>
<dbReference type="PANTHER" id="PTHR43749:SF2">
    <property type="entry name" value="RNA-SPLICING LIGASE RTCB"/>
    <property type="match status" value="1"/>
</dbReference>
<dbReference type="Proteomes" id="UP000016943">
    <property type="component" value="Chromosome"/>
</dbReference>
<protein>
    <recommendedName>
        <fullName evidence="1">3'-phosphate/5'-hydroxy nucleic acid ligase</fullName>
        <ecNumber evidence="1">6.5.1.8</ecNumber>
    </recommendedName>
</protein>
<dbReference type="InterPro" id="IPR052915">
    <property type="entry name" value="RtcB-like"/>
</dbReference>
<dbReference type="PANTHER" id="PTHR43749">
    <property type="entry name" value="RNA-SPLICING LIGASE RTCB"/>
    <property type="match status" value="1"/>
</dbReference>
<name>U3GYS8_9CORY</name>
<evidence type="ECO:0000256" key="2">
    <source>
        <dbReference type="ARBA" id="ARBA00022598"/>
    </source>
</evidence>
<comment type="cofactor">
    <cofactor evidence="9">
        <name>Mn(2+)</name>
        <dbReference type="ChEBI" id="CHEBI:29035"/>
    </cofactor>
    <text evidence="9">Binds 2 manganese ions per subunit.</text>
</comment>
<proteinExistence type="predicted"/>
<keyword evidence="2" id="KW-0436">Ligase</keyword>
<organism evidence="10 11">
    <name type="scientific">Corynebacterium argentoratense DSM 44202</name>
    <dbReference type="NCBI Taxonomy" id="1348662"/>
    <lineage>
        <taxon>Bacteria</taxon>
        <taxon>Bacillati</taxon>
        <taxon>Actinomycetota</taxon>
        <taxon>Actinomycetes</taxon>
        <taxon>Mycobacteriales</taxon>
        <taxon>Corynebacteriaceae</taxon>
        <taxon>Corynebacterium</taxon>
    </lineage>
</organism>
<accession>U3GYS8</accession>
<gene>
    <name evidence="10" type="ORF">CARG_09260</name>
</gene>
<evidence type="ECO:0000313" key="10">
    <source>
        <dbReference type="EMBL" id="AGU15948.1"/>
    </source>
</evidence>
<dbReference type="GO" id="GO:0006396">
    <property type="term" value="P:RNA processing"/>
    <property type="evidence" value="ECO:0007669"/>
    <property type="project" value="InterPro"/>
</dbReference>
<evidence type="ECO:0000256" key="8">
    <source>
        <dbReference type="ARBA" id="ARBA00047746"/>
    </source>
</evidence>
<dbReference type="GO" id="GO:0005525">
    <property type="term" value="F:GTP binding"/>
    <property type="evidence" value="ECO:0007669"/>
    <property type="project" value="UniProtKB-KW"/>
</dbReference>
<dbReference type="EMBL" id="CP006365">
    <property type="protein sequence ID" value="AGU15948.1"/>
    <property type="molecule type" value="Genomic_DNA"/>
</dbReference>
<evidence type="ECO:0000256" key="9">
    <source>
        <dbReference type="PIRSR" id="PIRSR601233-3"/>
    </source>
</evidence>
<dbReference type="EC" id="6.5.1.8" evidence="1"/>
<evidence type="ECO:0000256" key="5">
    <source>
        <dbReference type="ARBA" id="ARBA00022800"/>
    </source>
</evidence>
<dbReference type="GO" id="GO:0003909">
    <property type="term" value="F:DNA ligase activity"/>
    <property type="evidence" value="ECO:0007669"/>
    <property type="project" value="TreeGrafter"/>
</dbReference>
<keyword evidence="6" id="KW-0342">GTP-binding</keyword>
<keyword evidence="3 9" id="KW-0479">Metal-binding</keyword>
<keyword evidence="11" id="KW-1185">Reference proteome</keyword>
<evidence type="ECO:0000256" key="1">
    <source>
        <dbReference type="ARBA" id="ARBA00012726"/>
    </source>
</evidence>
<sequence length="142" mass="14907">MHNVNGTWGQTQDNTTAQSTRVPVHNFASMLDPKVTEQLSLTANMPFVAPHVALMPDAHYGLGSSVGTVFGTKGAVIPTAVGVDIGCGMIGVLTDLTRTDIDAAAADPQRQGNIAEHPVAVRVWVGAYQLLEPPPPEKPGVE</sequence>
<dbReference type="InterPro" id="IPR036025">
    <property type="entry name" value="RtcB-like_sf"/>
</dbReference>
<dbReference type="PATRIC" id="fig|1348662.3.peg.1829"/>
<dbReference type="SUPFAM" id="SSF103365">
    <property type="entry name" value="Hypothetical protein PH1602"/>
    <property type="match status" value="1"/>
</dbReference>
<dbReference type="InterPro" id="IPR001233">
    <property type="entry name" value="RtcB"/>
</dbReference>
<comment type="catalytic activity">
    <reaction evidence="8">
        <text>a 3'-end 3'-phospho-ribonucleotide-RNA + a 5'-end dephospho-ribonucleoside-RNA + GTP = a ribonucleotidyl-ribonucleotide-RNA + GMP + diphosphate</text>
        <dbReference type="Rhea" id="RHEA:68076"/>
        <dbReference type="Rhea" id="RHEA-COMP:10463"/>
        <dbReference type="Rhea" id="RHEA-COMP:13936"/>
        <dbReference type="Rhea" id="RHEA-COMP:17355"/>
        <dbReference type="ChEBI" id="CHEBI:33019"/>
        <dbReference type="ChEBI" id="CHEBI:37565"/>
        <dbReference type="ChEBI" id="CHEBI:58115"/>
        <dbReference type="ChEBI" id="CHEBI:83062"/>
        <dbReference type="ChEBI" id="CHEBI:138284"/>
        <dbReference type="ChEBI" id="CHEBI:173118"/>
        <dbReference type="EC" id="6.5.1.8"/>
    </reaction>
</comment>
<dbReference type="Gene3D" id="3.90.1860.10">
    <property type="entry name" value="tRNA-splicing ligase RtcB"/>
    <property type="match status" value="1"/>
</dbReference>
<evidence type="ECO:0000256" key="7">
    <source>
        <dbReference type="ARBA" id="ARBA00023211"/>
    </source>
</evidence>